<protein>
    <submittedName>
        <fullName evidence="2 4">Uncharacterized protein</fullName>
    </submittedName>
</protein>
<name>A0A183HCN2_9BILA</name>
<keyword evidence="3" id="KW-1185">Reference proteome</keyword>
<dbReference type="EMBL" id="UZAJ01004408">
    <property type="protein sequence ID" value="VDO42493.1"/>
    <property type="molecule type" value="Genomic_DNA"/>
</dbReference>
<reference evidence="4" key="1">
    <citation type="submission" date="2016-06" db="UniProtKB">
        <authorList>
            <consortium name="WormBaseParasite"/>
        </authorList>
    </citation>
    <scope>IDENTIFICATION</scope>
</reference>
<evidence type="ECO:0000313" key="3">
    <source>
        <dbReference type="Proteomes" id="UP000267606"/>
    </source>
</evidence>
<reference evidence="2 3" key="2">
    <citation type="submission" date="2018-11" db="EMBL/GenBank/DDBJ databases">
        <authorList>
            <consortium name="Pathogen Informatics"/>
        </authorList>
    </citation>
    <scope>NUCLEOTIDE SEQUENCE [LARGE SCALE GENOMIC DNA]</scope>
</reference>
<evidence type="ECO:0000256" key="1">
    <source>
        <dbReference type="SAM" id="MobiDB-lite"/>
    </source>
</evidence>
<dbReference type="WBParaSite" id="OFLC_0000524301-mRNA-1">
    <property type="protein sequence ID" value="OFLC_0000524301-mRNA-1"/>
    <property type="gene ID" value="OFLC_0000524301"/>
</dbReference>
<feature type="compositionally biased region" description="Low complexity" evidence="1">
    <location>
        <begin position="142"/>
        <end position="152"/>
    </location>
</feature>
<dbReference type="STRING" id="387005.A0A183HCN2"/>
<evidence type="ECO:0000313" key="4">
    <source>
        <dbReference type="WBParaSite" id="OFLC_0000524301-mRNA-1"/>
    </source>
</evidence>
<organism evidence="4">
    <name type="scientific">Onchocerca flexuosa</name>
    <dbReference type="NCBI Taxonomy" id="387005"/>
    <lineage>
        <taxon>Eukaryota</taxon>
        <taxon>Metazoa</taxon>
        <taxon>Ecdysozoa</taxon>
        <taxon>Nematoda</taxon>
        <taxon>Chromadorea</taxon>
        <taxon>Rhabditida</taxon>
        <taxon>Spirurina</taxon>
        <taxon>Spiruromorpha</taxon>
        <taxon>Filarioidea</taxon>
        <taxon>Onchocercidae</taxon>
        <taxon>Onchocerca</taxon>
    </lineage>
</organism>
<dbReference type="Proteomes" id="UP000267606">
    <property type="component" value="Unassembled WGS sequence"/>
</dbReference>
<proteinExistence type="predicted"/>
<accession>A0A183HCN2</accession>
<evidence type="ECO:0000313" key="2">
    <source>
        <dbReference type="EMBL" id="VDO42493.1"/>
    </source>
</evidence>
<sequence length="213" mass="24198">MSSRRGEYGYRNGSVQFPRRSSRERQAIYMSLDENFLLGNSTGDSLLRSLVDRATRSRNPINSSYMLPHTFRYSTRSKDRIYVNTYGVPTNGQSDDDDDFEDCVMHSKIRKKSRSKPSSPIDEEINSPASDSTAEDARPMLSNSTNASASATKQEIVEPNMYESVKQRHQAKKQTTLVAQKKAKNVVTCNSLRRRQLKKEDSEDGEEDRRNGA</sequence>
<feature type="region of interest" description="Disordered" evidence="1">
    <location>
        <begin position="108"/>
        <end position="213"/>
    </location>
</feature>
<dbReference type="AlphaFoldDB" id="A0A183HCN2"/>
<gene>
    <name evidence="2" type="ORF">OFLC_LOCUS5244</name>
</gene>